<keyword evidence="3" id="KW-0521">NADP</keyword>
<evidence type="ECO:0000256" key="1">
    <source>
        <dbReference type="ARBA" id="ARBA00012962"/>
    </source>
</evidence>
<dbReference type="InterPro" id="IPR041121">
    <property type="entry name" value="SDH_C"/>
</dbReference>
<dbReference type="GO" id="GO:0009423">
    <property type="term" value="P:chorismate biosynthetic process"/>
    <property type="evidence" value="ECO:0007669"/>
    <property type="project" value="TreeGrafter"/>
</dbReference>
<dbReference type="Pfam" id="PF08501">
    <property type="entry name" value="Shikimate_dh_N"/>
    <property type="match status" value="1"/>
</dbReference>
<evidence type="ECO:0000256" key="3">
    <source>
        <dbReference type="ARBA" id="ARBA00022857"/>
    </source>
</evidence>
<evidence type="ECO:0000256" key="5">
    <source>
        <dbReference type="ARBA" id="ARBA00023141"/>
    </source>
</evidence>
<evidence type="ECO:0000256" key="4">
    <source>
        <dbReference type="ARBA" id="ARBA00023002"/>
    </source>
</evidence>
<dbReference type="GO" id="GO:0050661">
    <property type="term" value="F:NADP binding"/>
    <property type="evidence" value="ECO:0007669"/>
    <property type="project" value="InterPro"/>
</dbReference>
<dbReference type="Gene3D" id="3.40.50.720">
    <property type="entry name" value="NAD(P)-binding Rossmann-like Domain"/>
    <property type="match status" value="1"/>
</dbReference>
<dbReference type="PANTHER" id="PTHR21089">
    <property type="entry name" value="SHIKIMATE DEHYDROGENASE"/>
    <property type="match status" value="1"/>
</dbReference>
<evidence type="ECO:0000259" key="7">
    <source>
        <dbReference type="Pfam" id="PF18317"/>
    </source>
</evidence>
<dbReference type="SUPFAM" id="SSF53223">
    <property type="entry name" value="Aminoacid dehydrogenase-like, N-terminal domain"/>
    <property type="match status" value="1"/>
</dbReference>
<keyword evidence="5" id="KW-0057">Aromatic amino acid biosynthesis</keyword>
<dbReference type="InterPro" id="IPR001381">
    <property type="entry name" value="DHquinase_I"/>
</dbReference>
<keyword evidence="2" id="KW-0028">Amino-acid biosynthesis</keyword>
<dbReference type="InterPro" id="IPR022893">
    <property type="entry name" value="Shikimate_DH_fam"/>
</dbReference>
<feature type="domain" description="SDH C-terminal" evidence="7">
    <location>
        <begin position="444"/>
        <end position="474"/>
    </location>
</feature>
<dbReference type="HAMAP" id="MF_00222">
    <property type="entry name" value="Shikimate_DH_AroE"/>
    <property type="match status" value="1"/>
</dbReference>
<dbReference type="PANTHER" id="PTHR21089:SF1">
    <property type="entry name" value="BIFUNCTIONAL 3-DEHYDROQUINATE DEHYDRATASE_SHIKIMATE DEHYDROGENASE, CHLOROPLASTIC"/>
    <property type="match status" value="1"/>
</dbReference>
<organism evidence="8">
    <name type="scientific">marine metagenome</name>
    <dbReference type="NCBI Taxonomy" id="408172"/>
    <lineage>
        <taxon>unclassified sequences</taxon>
        <taxon>metagenomes</taxon>
        <taxon>ecological metagenomes</taxon>
    </lineage>
</organism>
<dbReference type="Gene3D" id="3.40.50.10860">
    <property type="entry name" value="Leucine Dehydrogenase, chain A, domain 1"/>
    <property type="match status" value="1"/>
</dbReference>
<evidence type="ECO:0000313" key="8">
    <source>
        <dbReference type="EMBL" id="SVB54962.1"/>
    </source>
</evidence>
<feature type="non-terminal residue" evidence="8">
    <location>
        <position position="479"/>
    </location>
</feature>
<dbReference type="GO" id="GO:0004764">
    <property type="term" value="F:shikimate 3-dehydrogenase (NADP+) activity"/>
    <property type="evidence" value="ECO:0007669"/>
    <property type="project" value="UniProtKB-EC"/>
</dbReference>
<protein>
    <recommendedName>
        <fullName evidence="1">shikimate dehydrogenase (NADP(+))</fullName>
        <ecNumber evidence="1">1.1.1.25</ecNumber>
    </recommendedName>
</protein>
<dbReference type="InterPro" id="IPR013708">
    <property type="entry name" value="Shikimate_DH-bd_N"/>
</dbReference>
<accession>A0A382EXB0</accession>
<evidence type="ECO:0000256" key="2">
    <source>
        <dbReference type="ARBA" id="ARBA00022605"/>
    </source>
</evidence>
<dbReference type="Gene3D" id="3.20.20.70">
    <property type="entry name" value="Aldolase class I"/>
    <property type="match status" value="1"/>
</dbReference>
<dbReference type="EC" id="1.1.1.25" evidence="1"/>
<dbReference type="InterPro" id="IPR036291">
    <property type="entry name" value="NAD(P)-bd_dom_sf"/>
</dbReference>
<dbReference type="GO" id="GO:0008652">
    <property type="term" value="P:amino acid biosynthetic process"/>
    <property type="evidence" value="ECO:0007669"/>
    <property type="project" value="UniProtKB-KW"/>
</dbReference>
<dbReference type="CDD" id="cd01065">
    <property type="entry name" value="NAD_bind_Shikimate_DH"/>
    <property type="match status" value="1"/>
</dbReference>
<dbReference type="SUPFAM" id="SSF51735">
    <property type="entry name" value="NAD(P)-binding Rossmann-fold domains"/>
    <property type="match status" value="1"/>
</dbReference>
<dbReference type="GO" id="GO:0003855">
    <property type="term" value="F:3-dehydroquinate dehydratase activity"/>
    <property type="evidence" value="ECO:0007669"/>
    <property type="project" value="InterPro"/>
</dbReference>
<dbReference type="GO" id="GO:0019632">
    <property type="term" value="P:shikimate metabolic process"/>
    <property type="evidence" value="ECO:0007669"/>
    <property type="project" value="InterPro"/>
</dbReference>
<gene>
    <name evidence="8" type="ORF">METZ01_LOCUS207816</name>
</gene>
<dbReference type="GO" id="GO:0009073">
    <property type="term" value="P:aromatic amino acid family biosynthetic process"/>
    <property type="evidence" value="ECO:0007669"/>
    <property type="project" value="UniProtKB-KW"/>
</dbReference>
<dbReference type="InterPro" id="IPR011342">
    <property type="entry name" value="Shikimate_DH"/>
</dbReference>
<feature type="domain" description="Shikimate dehydrogenase substrate binding N-terminal" evidence="6">
    <location>
        <begin position="222"/>
        <end position="302"/>
    </location>
</feature>
<dbReference type="Pfam" id="PF18317">
    <property type="entry name" value="SDH_C"/>
    <property type="match status" value="1"/>
</dbReference>
<dbReference type="InterPro" id="IPR046346">
    <property type="entry name" value="Aminoacid_DH-like_N_sf"/>
</dbReference>
<dbReference type="SUPFAM" id="SSF51569">
    <property type="entry name" value="Aldolase"/>
    <property type="match status" value="1"/>
</dbReference>
<dbReference type="CDD" id="cd00502">
    <property type="entry name" value="DHQase_I"/>
    <property type="match status" value="1"/>
</dbReference>
<keyword evidence="4" id="KW-0560">Oxidoreductase</keyword>
<name>A0A382EXB0_9ZZZZ</name>
<dbReference type="EMBL" id="UINC01046659">
    <property type="protein sequence ID" value="SVB54962.1"/>
    <property type="molecule type" value="Genomic_DNA"/>
</dbReference>
<dbReference type="Pfam" id="PF01487">
    <property type="entry name" value="DHquinase_I"/>
    <property type="match status" value="1"/>
</dbReference>
<dbReference type="AlphaFoldDB" id="A0A382EXB0"/>
<proteinExistence type="inferred from homology"/>
<dbReference type="InterPro" id="IPR013785">
    <property type="entry name" value="Aldolase_TIM"/>
</dbReference>
<evidence type="ECO:0000259" key="6">
    <source>
        <dbReference type="Pfam" id="PF08501"/>
    </source>
</evidence>
<sequence>MKTTQLCATVTAGTMEELCQKRDQQDGADLVELRLDSPCDPDVRAALRGRQVPVLVTCRPKWEGGEFGGSEEERRRILLEAVDEGAEYVDVEHNASFLSDVLERRQGRGVVVSYHAFAAGHHDVYDRYRAMRATGAEVVKIAVAVDSLYAGAELMRIGDKNDRRVMIGMGSAGVPTRILAGRYGMCWTYAGEGVAPGQVSLEGMRDQFRVRRVTENTMVYGVLGSPVRHSVSPVMHNAGFNALGLDAVYLPLEANNIDDFSAFVRVIGLRGASVTAPFKENVASCVSEMDETAEAVGAVNTVLCDGDQWVGRNTDVTGFLTPLIGRMSLAGKRAIVIGAGGAARGVAWGLVQQGAKVRVCARRLERAEAVSRSVGAEAGEMPPAADSWDLLVNTTPVGTFPNSDESPLPDGVFGKGVVYDLIYNPRTTRLLAQAAEAGCDTIGGLEMLVAQAQEQFAWWTGVQPAEGVFEEAAQLELMR</sequence>
<dbReference type="NCBIfam" id="TIGR00507">
    <property type="entry name" value="aroE"/>
    <property type="match status" value="1"/>
</dbReference>
<reference evidence="8" key="1">
    <citation type="submission" date="2018-05" db="EMBL/GenBank/DDBJ databases">
        <authorList>
            <person name="Lanie J.A."/>
            <person name="Ng W.-L."/>
            <person name="Kazmierczak K.M."/>
            <person name="Andrzejewski T.M."/>
            <person name="Davidsen T.M."/>
            <person name="Wayne K.J."/>
            <person name="Tettelin H."/>
            <person name="Glass J.I."/>
            <person name="Rusch D."/>
            <person name="Podicherti R."/>
            <person name="Tsui H.-C.T."/>
            <person name="Winkler M.E."/>
        </authorList>
    </citation>
    <scope>NUCLEOTIDE SEQUENCE</scope>
</reference>